<evidence type="ECO:0000256" key="3">
    <source>
        <dbReference type="ARBA" id="ARBA00023136"/>
    </source>
</evidence>
<evidence type="ECO:0000256" key="1">
    <source>
        <dbReference type="ARBA" id="ARBA00004370"/>
    </source>
</evidence>
<organism evidence="7 8">
    <name type="scientific">Sphingomonas kyeonggiensis</name>
    <dbReference type="NCBI Taxonomy" id="1268553"/>
    <lineage>
        <taxon>Bacteria</taxon>
        <taxon>Pseudomonadati</taxon>
        <taxon>Pseudomonadota</taxon>
        <taxon>Alphaproteobacteria</taxon>
        <taxon>Sphingomonadales</taxon>
        <taxon>Sphingomonadaceae</taxon>
        <taxon>Sphingomonas</taxon>
    </lineage>
</organism>
<dbReference type="InterPro" id="IPR000184">
    <property type="entry name" value="Bac_surfAg_D15"/>
</dbReference>
<feature type="domain" description="Bacterial surface antigen (D15)" evidence="6">
    <location>
        <begin position="481"/>
        <end position="766"/>
    </location>
</feature>
<dbReference type="RefSeq" id="WP_311768429.1">
    <property type="nucleotide sequence ID" value="NZ_JACHLN010000002.1"/>
</dbReference>
<comment type="caution">
    <text evidence="7">The sequence shown here is derived from an EMBL/GenBank/DDBJ whole genome shotgun (WGS) entry which is preliminary data.</text>
</comment>
<feature type="region of interest" description="Disordered" evidence="4">
    <location>
        <begin position="87"/>
        <end position="108"/>
    </location>
</feature>
<reference evidence="7 8" key="1">
    <citation type="submission" date="2020-08" db="EMBL/GenBank/DDBJ databases">
        <title>Functional genomics of gut bacteria from endangered species of beetles.</title>
        <authorList>
            <person name="Carlos-Shanley C."/>
        </authorList>
    </citation>
    <scope>NUCLEOTIDE SEQUENCE [LARGE SCALE GENOMIC DNA]</scope>
    <source>
        <strain evidence="7 8">S00224</strain>
    </source>
</reference>
<keyword evidence="2" id="KW-1134">Transmembrane beta strand</keyword>
<comment type="subcellular location">
    <subcellularLocation>
        <location evidence="1">Membrane</location>
    </subcellularLocation>
</comment>
<evidence type="ECO:0000313" key="8">
    <source>
        <dbReference type="Proteomes" id="UP000575241"/>
    </source>
</evidence>
<name>A0A7W7K0C1_9SPHN</name>
<dbReference type="AlphaFoldDB" id="A0A7W7K0C1"/>
<protein>
    <submittedName>
        <fullName evidence="7">Translocation and assembly module TamA</fullName>
    </submittedName>
</protein>
<dbReference type="PANTHER" id="PTHR12815:SF42">
    <property type="entry name" value="BACTERIAL SURFACE ANTIGEN (D15) DOMAIN-CONTAINING PROTEIN"/>
    <property type="match status" value="1"/>
</dbReference>
<dbReference type="Proteomes" id="UP000575241">
    <property type="component" value="Unassembled WGS sequence"/>
</dbReference>
<keyword evidence="8" id="KW-1185">Reference proteome</keyword>
<evidence type="ECO:0000256" key="2">
    <source>
        <dbReference type="ARBA" id="ARBA00022452"/>
    </source>
</evidence>
<keyword evidence="2" id="KW-0812">Transmembrane</keyword>
<evidence type="ECO:0000256" key="4">
    <source>
        <dbReference type="SAM" id="MobiDB-lite"/>
    </source>
</evidence>
<dbReference type="InterPro" id="IPR039910">
    <property type="entry name" value="D15-like"/>
</dbReference>
<dbReference type="Pfam" id="PF01103">
    <property type="entry name" value="Omp85"/>
    <property type="match status" value="1"/>
</dbReference>
<feature type="chain" id="PRO_5030543752" evidence="5">
    <location>
        <begin position="22"/>
        <end position="766"/>
    </location>
</feature>
<dbReference type="Gene3D" id="3.10.20.310">
    <property type="entry name" value="membrane protein fhac"/>
    <property type="match status" value="1"/>
</dbReference>
<evidence type="ECO:0000256" key="5">
    <source>
        <dbReference type="SAM" id="SignalP"/>
    </source>
</evidence>
<sequence>MKRIWLAALAGTAFVPGLAHAQISDPKPGQGAPPSGPAPAPSASPTPAPTPGQGGVVVVAPVDESPIVPDADFEAAMPKIEGDINAPLEAMPSPTGGEAKPVPTTQGQATQQIQQQAEETFAAAPAEDPEFAKPLPPLAEFKVEPAPEDKVADKKSVTIRYVTREEGLSAVGLEGLFEDLSALENGGGRAANTAMVAARAREDERLAIRLLNSRGYYDATALSTIDQNPKTPGTVTATISVTPGPLYRLGDVKVQSDPTMPPGLLLRELNLNPGDPIEAERVQGAEANVALRLPQQGYPFVKVGQRDILLDEESHIGDYVLPVSLGPRAVFGDIRTEVGTGTLAEQAERRAQRGDGSGANTERRQRRQRRARKVVFDTKHIEVLRRYKPGDLYDVRAVDDLREAMIATSLFSTVSVEPVRTDKAGPDGTEVVDLLVRQNPGPARTLAAELGYSTGQGIRLTGSWTHRNLFPPEGALIVAGVLGTQEQGLTTTFRRSNAGQRDRTFQIAAQLNHQDYDAYESYTGTLSFRYSRDSTPIWQKRWTYYYGAELVGSNEDRWNYNSNQRDRGTWLIAAAPLFLGYDSSDNLLNPTRGFRIKGNASPETSVRGAARPYARFMLEGTYYQPVSTNIVVAGRARVGSIVGIARDDLPPSRRYYAGGGGSVRGFGYQELGPRSPDGKPVGGRSFNEFAIEARYRFGNYGIVPFIDAGQVYEGIYPTGQNIRFGAGIGGRLYTNFGPIRVDVATPIKRKPGESKISLYISIGQAF</sequence>
<proteinExistence type="predicted"/>
<feature type="region of interest" description="Disordered" evidence="4">
    <location>
        <begin position="21"/>
        <end position="57"/>
    </location>
</feature>
<feature type="signal peptide" evidence="5">
    <location>
        <begin position="1"/>
        <end position="21"/>
    </location>
</feature>
<dbReference type="PANTHER" id="PTHR12815">
    <property type="entry name" value="SORTING AND ASSEMBLY MACHINERY SAMM50 PROTEIN FAMILY MEMBER"/>
    <property type="match status" value="1"/>
</dbReference>
<keyword evidence="3" id="KW-0472">Membrane</keyword>
<gene>
    <name evidence="7" type="ORF">HNP52_001760</name>
</gene>
<feature type="region of interest" description="Disordered" evidence="4">
    <location>
        <begin position="342"/>
        <end position="371"/>
    </location>
</feature>
<keyword evidence="5" id="KW-0732">Signal</keyword>
<dbReference type="Gene3D" id="2.40.160.50">
    <property type="entry name" value="membrane protein fhac: a member of the omp85/tpsb transporter family"/>
    <property type="match status" value="1"/>
</dbReference>
<accession>A0A7W7K0C1</accession>
<feature type="compositionally biased region" description="Pro residues" evidence="4">
    <location>
        <begin position="34"/>
        <end position="50"/>
    </location>
</feature>
<evidence type="ECO:0000259" key="6">
    <source>
        <dbReference type="Pfam" id="PF01103"/>
    </source>
</evidence>
<dbReference type="GO" id="GO:0019867">
    <property type="term" value="C:outer membrane"/>
    <property type="evidence" value="ECO:0007669"/>
    <property type="project" value="InterPro"/>
</dbReference>
<evidence type="ECO:0000313" key="7">
    <source>
        <dbReference type="EMBL" id="MBB4838691.1"/>
    </source>
</evidence>
<dbReference type="EMBL" id="JACHLN010000002">
    <property type="protein sequence ID" value="MBB4838691.1"/>
    <property type="molecule type" value="Genomic_DNA"/>
</dbReference>